<dbReference type="PROSITE" id="PS51371">
    <property type="entry name" value="CBS"/>
    <property type="match status" value="2"/>
</dbReference>
<keyword evidence="3" id="KW-1003">Cell membrane</keyword>
<dbReference type="Pfam" id="PF03471">
    <property type="entry name" value="CorC_HlyC"/>
    <property type="match status" value="1"/>
</dbReference>
<dbReference type="InterPro" id="IPR000644">
    <property type="entry name" value="CBS_dom"/>
</dbReference>
<keyword evidence="8 10" id="KW-0472">Membrane</keyword>
<keyword evidence="4 10" id="KW-0812">Transmembrane</keyword>
<dbReference type="FunFam" id="3.10.580.10:FF:000002">
    <property type="entry name" value="Magnesium/cobalt efflux protein CorC"/>
    <property type="match status" value="1"/>
</dbReference>
<dbReference type="RefSeq" id="WP_009208268.1">
    <property type="nucleotide sequence ID" value="NZ_BBWP01000031.1"/>
</dbReference>
<dbReference type="SMART" id="SM01091">
    <property type="entry name" value="CorC_HlyC"/>
    <property type="match status" value="1"/>
</dbReference>
<organism evidence="14 15">
    <name type="scientific">Aurantimonas manganoxydans (strain ATCC BAA-1229 / DSM 21871 / SI85-9A1)</name>
    <dbReference type="NCBI Taxonomy" id="287752"/>
    <lineage>
        <taxon>Bacteria</taxon>
        <taxon>Pseudomonadati</taxon>
        <taxon>Pseudomonadota</taxon>
        <taxon>Alphaproteobacteria</taxon>
        <taxon>Hyphomicrobiales</taxon>
        <taxon>Aurantimonadaceae</taxon>
        <taxon>Aurantimonas</taxon>
    </lineage>
</organism>
<proteinExistence type="inferred from homology"/>
<keyword evidence="7 9" id="KW-0129">CBS domain</keyword>
<evidence type="ECO:0000256" key="3">
    <source>
        <dbReference type="ARBA" id="ARBA00022475"/>
    </source>
</evidence>
<evidence type="ECO:0000313" key="14">
    <source>
        <dbReference type="EMBL" id="EAS49729.1"/>
    </source>
</evidence>
<evidence type="ECO:0000313" key="15">
    <source>
        <dbReference type="Proteomes" id="UP000000321"/>
    </source>
</evidence>
<evidence type="ECO:0000256" key="8">
    <source>
        <dbReference type="ARBA" id="ARBA00023136"/>
    </source>
</evidence>
<feature type="domain" description="CNNM transmembrane" evidence="13">
    <location>
        <begin position="1"/>
        <end position="198"/>
    </location>
</feature>
<evidence type="ECO:0000256" key="4">
    <source>
        <dbReference type="ARBA" id="ARBA00022692"/>
    </source>
</evidence>
<evidence type="ECO:0000259" key="13">
    <source>
        <dbReference type="PROSITE" id="PS51846"/>
    </source>
</evidence>
<dbReference type="OrthoDB" id="9805314at2"/>
<dbReference type="EMBL" id="AAPJ01000004">
    <property type="protein sequence ID" value="EAS49729.1"/>
    <property type="molecule type" value="Genomic_DNA"/>
</dbReference>
<feature type="transmembrane region" description="Helical" evidence="11">
    <location>
        <begin position="6"/>
        <end position="29"/>
    </location>
</feature>
<evidence type="ECO:0000256" key="10">
    <source>
        <dbReference type="PROSITE-ProRule" id="PRU01193"/>
    </source>
</evidence>
<evidence type="ECO:0000256" key="7">
    <source>
        <dbReference type="ARBA" id="ARBA00023122"/>
    </source>
</evidence>
<evidence type="ECO:0000256" key="11">
    <source>
        <dbReference type="SAM" id="Phobius"/>
    </source>
</evidence>
<evidence type="ECO:0000256" key="5">
    <source>
        <dbReference type="ARBA" id="ARBA00022737"/>
    </source>
</evidence>
<dbReference type="InterPro" id="IPR046342">
    <property type="entry name" value="CBS_dom_sf"/>
</dbReference>
<dbReference type="Gene3D" id="3.30.465.10">
    <property type="match status" value="1"/>
</dbReference>
<dbReference type="Pfam" id="PF00571">
    <property type="entry name" value="CBS"/>
    <property type="match status" value="2"/>
</dbReference>
<dbReference type="PROSITE" id="PS51846">
    <property type="entry name" value="CNNM"/>
    <property type="match status" value="1"/>
</dbReference>
<dbReference type="InterPro" id="IPR016169">
    <property type="entry name" value="FAD-bd_PCMH_sub2"/>
</dbReference>
<dbReference type="InterPro" id="IPR005170">
    <property type="entry name" value="Transptr-assoc_dom"/>
</dbReference>
<dbReference type="GO" id="GO:0050660">
    <property type="term" value="F:flavin adenine dinucleotide binding"/>
    <property type="evidence" value="ECO:0007669"/>
    <property type="project" value="InterPro"/>
</dbReference>
<sequence length="435" mass="47498">MLIFYAFIIVLLVLINGFFAMSELAVVSARKSRVERMRDEGRRGAASALKLIEDPTGFLSTVQIGITLVGIFAGAFGGSTFAGPLAGIIEDWPLIGPYAGTVAFVAVVMVITYLSLVVGELAPKRFALSRAEAIAIKVAPIMAVIAKVGAPIVWLLRVSTNAITSIFSDGERDDGVTEEDVRAMIAEGTQIGVFKPKERELLEGVIRMADRNVRSIMVPRPGVVWVAVDDGPEAVFEKILEANHSRYPVIDTETDDVVGVVQTKDMLEQQRETGTVDVASVMREPLYVHETMPILKLLERFRAAQIHMAIVLDEYGSFEGVATPTDILAAIAGSLPEGDDHDPHVVEREDGSRLIDAAIPIHLLESAIPELEFPKKGDYETMAGLVLDRLGHIPEVGEHFQWKGWRIEVVDMDGHRIDKLLMMAPDQAPSRPTDG</sequence>
<keyword evidence="5" id="KW-0677">Repeat</keyword>
<dbReference type="PANTHER" id="PTHR43099:SF5">
    <property type="entry name" value="HLYC_CORC FAMILY TRANSPORTER"/>
    <property type="match status" value="1"/>
</dbReference>
<gene>
    <name evidence="14" type="ORF">SI859A1_00389</name>
</gene>
<feature type="transmembrane region" description="Helical" evidence="11">
    <location>
        <begin position="57"/>
        <end position="78"/>
    </location>
</feature>
<evidence type="ECO:0000256" key="1">
    <source>
        <dbReference type="ARBA" id="ARBA00004651"/>
    </source>
</evidence>
<evidence type="ECO:0000256" key="6">
    <source>
        <dbReference type="ARBA" id="ARBA00022989"/>
    </source>
</evidence>
<dbReference type="InterPro" id="IPR002550">
    <property type="entry name" value="CNNM"/>
</dbReference>
<dbReference type="InterPro" id="IPR044751">
    <property type="entry name" value="Ion_transp-like_CBS"/>
</dbReference>
<name>Q1YH50_AURMS</name>
<dbReference type="Gene3D" id="3.10.580.10">
    <property type="entry name" value="CBS-domain"/>
    <property type="match status" value="1"/>
</dbReference>
<evidence type="ECO:0000256" key="2">
    <source>
        <dbReference type="ARBA" id="ARBA00006446"/>
    </source>
</evidence>
<feature type="transmembrane region" description="Helical" evidence="11">
    <location>
        <begin position="98"/>
        <end position="122"/>
    </location>
</feature>
<feature type="domain" description="CBS" evidence="12">
    <location>
        <begin position="217"/>
        <end position="278"/>
    </location>
</feature>
<evidence type="ECO:0000259" key="12">
    <source>
        <dbReference type="PROSITE" id="PS51371"/>
    </source>
</evidence>
<dbReference type="HOGENOM" id="CLU_015237_4_0_5"/>
<feature type="transmembrane region" description="Helical" evidence="11">
    <location>
        <begin position="134"/>
        <end position="156"/>
    </location>
</feature>
<reference evidence="14 15" key="1">
    <citation type="journal article" date="2008" name="Appl. Environ. Microbiol.">
        <title>Genomic insights into Mn(II) oxidation by the marine alphaproteobacterium Aurantimonas sp. strain SI85-9A1.</title>
        <authorList>
            <person name="Dick G.J."/>
            <person name="Podell S."/>
            <person name="Johnson H.A."/>
            <person name="Rivera-Espinoza Y."/>
            <person name="Bernier-Latmani R."/>
            <person name="McCarthy J.K."/>
            <person name="Torpey J.W."/>
            <person name="Clement B.G."/>
            <person name="Gaasterland T."/>
            <person name="Tebo B.M."/>
        </authorList>
    </citation>
    <scope>NUCLEOTIDE SEQUENCE [LARGE SCALE GENOMIC DNA]</scope>
    <source>
        <strain evidence="14 15">SI85-9A1</strain>
    </source>
</reference>
<dbReference type="SUPFAM" id="SSF54631">
    <property type="entry name" value="CBS-domain pair"/>
    <property type="match status" value="1"/>
</dbReference>
<dbReference type="BioCyc" id="AURANTIMONAS:SI859A1_00389-MONOMER"/>
<dbReference type="Pfam" id="PF01595">
    <property type="entry name" value="CNNM"/>
    <property type="match status" value="1"/>
</dbReference>
<comment type="subcellular location">
    <subcellularLocation>
        <location evidence="1">Cell membrane</location>
        <topology evidence="1">Multi-pass membrane protein</topology>
    </subcellularLocation>
</comment>
<dbReference type="InterPro" id="IPR036318">
    <property type="entry name" value="FAD-bd_PCMH-like_sf"/>
</dbReference>
<evidence type="ECO:0000256" key="9">
    <source>
        <dbReference type="PROSITE-ProRule" id="PRU00703"/>
    </source>
</evidence>
<feature type="domain" description="CBS" evidence="12">
    <location>
        <begin position="281"/>
        <end position="337"/>
    </location>
</feature>
<dbReference type="InterPro" id="IPR051676">
    <property type="entry name" value="UPF0053_domain"/>
</dbReference>
<dbReference type="GO" id="GO:0005886">
    <property type="term" value="C:plasma membrane"/>
    <property type="evidence" value="ECO:0007669"/>
    <property type="project" value="UniProtKB-SubCell"/>
</dbReference>
<protein>
    <submittedName>
        <fullName evidence="14">Putative transporter</fullName>
    </submittedName>
</protein>
<dbReference type="Proteomes" id="UP000000321">
    <property type="component" value="Unassembled WGS sequence"/>
</dbReference>
<keyword evidence="15" id="KW-1185">Reference proteome</keyword>
<dbReference type="SMART" id="SM00116">
    <property type="entry name" value="CBS"/>
    <property type="match status" value="2"/>
</dbReference>
<comment type="similarity">
    <text evidence="2">Belongs to the UPF0053 family. Hemolysin C subfamily.</text>
</comment>
<dbReference type="CDD" id="cd04590">
    <property type="entry name" value="CBS_pair_CorC_HlyC_assoc"/>
    <property type="match status" value="1"/>
</dbReference>
<dbReference type="PANTHER" id="PTHR43099">
    <property type="entry name" value="UPF0053 PROTEIN YRKA"/>
    <property type="match status" value="1"/>
</dbReference>
<dbReference type="SUPFAM" id="SSF56176">
    <property type="entry name" value="FAD-binding/transporter-associated domain-like"/>
    <property type="match status" value="1"/>
</dbReference>
<accession>Q1YH50</accession>
<keyword evidence="6 10" id="KW-1133">Transmembrane helix</keyword>
<dbReference type="AlphaFoldDB" id="Q1YH50"/>
<comment type="caution">
    <text evidence="14">The sequence shown here is derived from an EMBL/GenBank/DDBJ whole genome shotgun (WGS) entry which is preliminary data.</text>
</comment>